<evidence type="ECO:0000256" key="9">
    <source>
        <dbReference type="ARBA" id="ARBA00023180"/>
    </source>
</evidence>
<dbReference type="PANTHER" id="PTHR19297:SF185">
    <property type="entry name" value="BETA-1,3-GALACTOSYL-O-GLYCOSYL-GLYCOPROTEIN BETA-1,6-N-ACETYLGLUCOSAMINYLTRANSFERASE 3"/>
    <property type="match status" value="1"/>
</dbReference>
<comment type="caution">
    <text evidence="11">The sequence shown here is derived from an EMBL/GenBank/DDBJ whole genome shotgun (WGS) entry which is preliminary data.</text>
</comment>
<protein>
    <submittedName>
        <fullName evidence="11">Beta-1,3-galactosyl-O-glycosyl-glycoprotein beta-1,6-N-acetylglucosaminyltransferase</fullName>
    </submittedName>
</protein>
<accession>A0AAV4EPQ2</accession>
<dbReference type="AlphaFoldDB" id="A0AAV4EPQ2"/>
<name>A0AAV4EPQ2_9GAST</name>
<keyword evidence="12" id="KW-1185">Reference proteome</keyword>
<dbReference type="PANTHER" id="PTHR19297">
    <property type="entry name" value="GLYCOSYLTRANSFERASE 14 FAMILY MEMBER"/>
    <property type="match status" value="1"/>
</dbReference>
<evidence type="ECO:0000256" key="6">
    <source>
        <dbReference type="ARBA" id="ARBA00022968"/>
    </source>
</evidence>
<evidence type="ECO:0000256" key="7">
    <source>
        <dbReference type="ARBA" id="ARBA00022989"/>
    </source>
</evidence>
<dbReference type="InterPro" id="IPR003406">
    <property type="entry name" value="Glyco_trans_14"/>
</dbReference>
<evidence type="ECO:0000256" key="10">
    <source>
        <dbReference type="ARBA" id="ARBA00038150"/>
    </source>
</evidence>
<evidence type="ECO:0000256" key="5">
    <source>
        <dbReference type="ARBA" id="ARBA00022692"/>
    </source>
</evidence>
<sequence>MKIKRWETPAPHGIIATKGSVHTALNRATVDFILHDNKAKDFIKWLKTTKIPDETLFASINYNPQLNIPGTYNGSDLEAVTSYTRYKIWKTSERPCGSGQILRNICVLSTEDLERMGNSPFLIANKFFLHQDRVVIGCLEERLLNNTRDEVLGLKSFNTSRYENEDFVLNQVPLRMKDQPS</sequence>
<keyword evidence="5" id="KW-0812">Transmembrane</keyword>
<evidence type="ECO:0000313" key="11">
    <source>
        <dbReference type="EMBL" id="GFR63013.1"/>
    </source>
</evidence>
<keyword evidence="8" id="KW-0472">Membrane</keyword>
<dbReference type="EMBL" id="BMAT01000268">
    <property type="protein sequence ID" value="GFR63013.1"/>
    <property type="molecule type" value="Genomic_DNA"/>
</dbReference>
<comment type="pathway">
    <text evidence="2">Protein modification; protein glycosylation.</text>
</comment>
<evidence type="ECO:0000256" key="1">
    <source>
        <dbReference type="ARBA" id="ARBA00004606"/>
    </source>
</evidence>
<dbReference type="GO" id="GO:0016020">
    <property type="term" value="C:membrane"/>
    <property type="evidence" value="ECO:0007669"/>
    <property type="project" value="UniProtKB-SubCell"/>
</dbReference>
<evidence type="ECO:0000256" key="8">
    <source>
        <dbReference type="ARBA" id="ARBA00023136"/>
    </source>
</evidence>
<dbReference type="GO" id="GO:0008375">
    <property type="term" value="F:acetylglucosaminyltransferase activity"/>
    <property type="evidence" value="ECO:0007669"/>
    <property type="project" value="TreeGrafter"/>
</dbReference>
<reference evidence="11 12" key="1">
    <citation type="journal article" date="2021" name="Elife">
        <title>Chloroplast acquisition without the gene transfer in kleptoplastic sea slugs, Plakobranchus ocellatus.</title>
        <authorList>
            <person name="Maeda T."/>
            <person name="Takahashi S."/>
            <person name="Yoshida T."/>
            <person name="Shimamura S."/>
            <person name="Takaki Y."/>
            <person name="Nagai Y."/>
            <person name="Toyoda A."/>
            <person name="Suzuki Y."/>
            <person name="Arimoto A."/>
            <person name="Ishii H."/>
            <person name="Satoh N."/>
            <person name="Nishiyama T."/>
            <person name="Hasebe M."/>
            <person name="Maruyama T."/>
            <person name="Minagawa J."/>
            <person name="Obokata J."/>
            <person name="Shigenobu S."/>
        </authorList>
    </citation>
    <scope>NUCLEOTIDE SEQUENCE [LARGE SCALE GENOMIC DNA]</scope>
</reference>
<evidence type="ECO:0000256" key="3">
    <source>
        <dbReference type="ARBA" id="ARBA00022676"/>
    </source>
</evidence>
<comment type="similarity">
    <text evidence="10">Belongs to the glycosyltransferase 14 family.</text>
</comment>
<comment type="subcellular location">
    <subcellularLocation>
        <location evidence="1">Membrane</location>
        <topology evidence="1">Single-pass type II membrane protein</topology>
    </subcellularLocation>
</comment>
<keyword evidence="4" id="KW-0808">Transferase</keyword>
<gene>
    <name evidence="11" type="ORF">ElyMa_000144900</name>
</gene>
<keyword evidence="9" id="KW-0325">Glycoprotein</keyword>
<evidence type="ECO:0000256" key="4">
    <source>
        <dbReference type="ARBA" id="ARBA00022679"/>
    </source>
</evidence>
<dbReference type="Proteomes" id="UP000762676">
    <property type="component" value="Unassembled WGS sequence"/>
</dbReference>
<proteinExistence type="inferred from homology"/>
<keyword evidence="3" id="KW-0328">Glycosyltransferase</keyword>
<evidence type="ECO:0000256" key="2">
    <source>
        <dbReference type="ARBA" id="ARBA00004922"/>
    </source>
</evidence>
<organism evidence="11 12">
    <name type="scientific">Elysia marginata</name>
    <dbReference type="NCBI Taxonomy" id="1093978"/>
    <lineage>
        <taxon>Eukaryota</taxon>
        <taxon>Metazoa</taxon>
        <taxon>Spiralia</taxon>
        <taxon>Lophotrochozoa</taxon>
        <taxon>Mollusca</taxon>
        <taxon>Gastropoda</taxon>
        <taxon>Heterobranchia</taxon>
        <taxon>Euthyneura</taxon>
        <taxon>Panpulmonata</taxon>
        <taxon>Sacoglossa</taxon>
        <taxon>Placobranchoidea</taxon>
        <taxon>Plakobranchidae</taxon>
        <taxon>Elysia</taxon>
    </lineage>
</organism>
<keyword evidence="6" id="KW-0735">Signal-anchor</keyword>
<keyword evidence="7" id="KW-1133">Transmembrane helix</keyword>
<evidence type="ECO:0000313" key="12">
    <source>
        <dbReference type="Proteomes" id="UP000762676"/>
    </source>
</evidence>
<dbReference type="Pfam" id="PF02485">
    <property type="entry name" value="Branch"/>
    <property type="match status" value="1"/>
</dbReference>